<dbReference type="Gene3D" id="1.10.287.180">
    <property type="entry name" value="Transcription elongation factor, GreA/GreB, N-terminal domain"/>
    <property type="match status" value="1"/>
</dbReference>
<dbReference type="AlphaFoldDB" id="A0A1F7TKX4"/>
<dbReference type="InterPro" id="IPR001437">
    <property type="entry name" value="Tscrpt_elong_fac_GreA/B_C"/>
</dbReference>
<keyword evidence="4" id="KW-0238">DNA-binding</keyword>
<evidence type="ECO:0000256" key="2">
    <source>
        <dbReference type="ARBA" id="ARBA00013729"/>
    </source>
</evidence>
<dbReference type="GO" id="GO:0070063">
    <property type="term" value="F:RNA polymerase binding"/>
    <property type="evidence" value="ECO:0007669"/>
    <property type="project" value="InterPro"/>
</dbReference>
<dbReference type="EMBL" id="MGDT01000007">
    <property type="protein sequence ID" value="OGL66612.1"/>
    <property type="molecule type" value="Genomic_DNA"/>
</dbReference>
<evidence type="ECO:0000313" key="11">
    <source>
        <dbReference type="Proteomes" id="UP000177885"/>
    </source>
</evidence>
<dbReference type="Proteomes" id="UP000177885">
    <property type="component" value="Unassembled WGS sequence"/>
</dbReference>
<evidence type="ECO:0000256" key="4">
    <source>
        <dbReference type="ARBA" id="ARBA00023125"/>
    </source>
</evidence>
<feature type="coiled-coil region" evidence="7">
    <location>
        <begin position="1"/>
        <end position="58"/>
    </location>
</feature>
<dbReference type="InterPro" id="IPR036805">
    <property type="entry name" value="Tscrpt_elong_fac_GreA/B_N_sf"/>
</dbReference>
<dbReference type="Pfam" id="PF03449">
    <property type="entry name" value="GreA_GreB_N"/>
    <property type="match status" value="1"/>
</dbReference>
<dbReference type="SUPFAM" id="SSF54534">
    <property type="entry name" value="FKBP-like"/>
    <property type="match status" value="1"/>
</dbReference>
<evidence type="ECO:0000256" key="5">
    <source>
        <dbReference type="ARBA" id="ARBA00023163"/>
    </source>
</evidence>
<dbReference type="Gene3D" id="3.10.50.30">
    <property type="entry name" value="Transcription elongation factor, GreA/GreB, C-terminal domain"/>
    <property type="match status" value="1"/>
</dbReference>
<dbReference type="InterPro" id="IPR036953">
    <property type="entry name" value="GreA/GreB_C_sf"/>
</dbReference>
<dbReference type="InterPro" id="IPR022691">
    <property type="entry name" value="Tscrpt_elong_fac_GreA/B_N"/>
</dbReference>
<name>A0A1F7TKX4_9BACT</name>
<evidence type="ECO:0000256" key="1">
    <source>
        <dbReference type="ARBA" id="ARBA00008213"/>
    </source>
</evidence>
<dbReference type="GO" id="GO:0032784">
    <property type="term" value="P:regulation of DNA-templated transcription elongation"/>
    <property type="evidence" value="ECO:0007669"/>
    <property type="project" value="InterPro"/>
</dbReference>
<feature type="domain" description="Transcription elongation factor GreA/GreB C-terminal" evidence="8">
    <location>
        <begin position="70"/>
        <end position="130"/>
    </location>
</feature>
<sequence length="138" mass="14656">MARLTSELERLEKIERAAAAAEVRRAGEMGDFSENAGYQAAKAHLRRVNARILSLQERLKTAIPIPSGASDGTVHIGSVVEVEIAGRVTTYEILGSQESDPSRGRISYLSPLGAALMGRATGEEIIAPSGAARIVSVR</sequence>
<evidence type="ECO:0000256" key="7">
    <source>
        <dbReference type="SAM" id="Coils"/>
    </source>
</evidence>
<evidence type="ECO:0000313" key="10">
    <source>
        <dbReference type="EMBL" id="OGL66612.1"/>
    </source>
</evidence>
<dbReference type="PIRSF" id="PIRSF006092">
    <property type="entry name" value="GreA_GreB"/>
    <property type="match status" value="1"/>
</dbReference>
<evidence type="ECO:0000259" key="9">
    <source>
        <dbReference type="Pfam" id="PF03449"/>
    </source>
</evidence>
<dbReference type="GO" id="GO:0003677">
    <property type="term" value="F:DNA binding"/>
    <property type="evidence" value="ECO:0007669"/>
    <property type="project" value="UniProtKB-KW"/>
</dbReference>
<feature type="domain" description="Transcription elongation factor GreA/GreB N-terminal" evidence="9">
    <location>
        <begin position="2"/>
        <end position="62"/>
    </location>
</feature>
<dbReference type="PANTHER" id="PTHR30437:SF4">
    <property type="entry name" value="TRANSCRIPTION ELONGATION FACTOR GREA"/>
    <property type="match status" value="1"/>
</dbReference>
<dbReference type="FunFam" id="1.10.287.180:FF:000001">
    <property type="entry name" value="Transcription elongation factor GreA"/>
    <property type="match status" value="1"/>
</dbReference>
<reference evidence="10 11" key="1">
    <citation type="journal article" date="2016" name="Nat. Commun.">
        <title>Thousands of microbial genomes shed light on interconnected biogeochemical processes in an aquifer system.</title>
        <authorList>
            <person name="Anantharaman K."/>
            <person name="Brown C.T."/>
            <person name="Hug L.A."/>
            <person name="Sharon I."/>
            <person name="Castelle C.J."/>
            <person name="Probst A.J."/>
            <person name="Thomas B.C."/>
            <person name="Singh A."/>
            <person name="Wilkins M.J."/>
            <person name="Karaoz U."/>
            <person name="Brodie E.L."/>
            <person name="Williams K.H."/>
            <person name="Hubbard S.S."/>
            <person name="Banfield J.F."/>
        </authorList>
    </citation>
    <scope>NUCLEOTIDE SEQUENCE [LARGE SCALE GENOMIC DNA]</scope>
</reference>
<proteinExistence type="inferred from homology"/>
<dbReference type="STRING" id="1802385.A2856_01975"/>
<dbReference type="Pfam" id="PF01272">
    <property type="entry name" value="GreA_GreB"/>
    <property type="match status" value="1"/>
</dbReference>
<dbReference type="InterPro" id="IPR023459">
    <property type="entry name" value="Tscrpt_elong_fac_GreA/B_fam"/>
</dbReference>
<comment type="caution">
    <text evidence="10">The sequence shown here is derived from an EMBL/GenBank/DDBJ whole genome shotgun (WGS) entry which is preliminary data.</text>
</comment>
<keyword evidence="7" id="KW-0175">Coiled coil</keyword>
<dbReference type="SUPFAM" id="SSF46557">
    <property type="entry name" value="GreA transcript cleavage protein, N-terminal domain"/>
    <property type="match status" value="1"/>
</dbReference>
<dbReference type="GO" id="GO:0006354">
    <property type="term" value="P:DNA-templated transcription elongation"/>
    <property type="evidence" value="ECO:0007669"/>
    <property type="project" value="TreeGrafter"/>
</dbReference>
<dbReference type="PANTHER" id="PTHR30437">
    <property type="entry name" value="TRANSCRIPTION ELONGATION FACTOR GREA"/>
    <property type="match status" value="1"/>
</dbReference>
<accession>A0A1F7TKX4</accession>
<protein>
    <recommendedName>
        <fullName evidence="2">Transcription elongation factor GreA</fullName>
    </recommendedName>
    <alternativeName>
        <fullName evidence="6">Transcript cleavage factor GreA</fullName>
    </alternativeName>
</protein>
<organism evidence="10 11">
    <name type="scientific">Candidatus Uhrbacteria bacterium RIFCSPHIGHO2_01_FULL_63_20</name>
    <dbReference type="NCBI Taxonomy" id="1802385"/>
    <lineage>
        <taxon>Bacteria</taxon>
        <taxon>Candidatus Uhriibacteriota</taxon>
    </lineage>
</organism>
<evidence type="ECO:0000259" key="8">
    <source>
        <dbReference type="Pfam" id="PF01272"/>
    </source>
</evidence>
<gene>
    <name evidence="10" type="ORF">A2856_01975</name>
</gene>
<comment type="similarity">
    <text evidence="1">Belongs to the GreA/GreB family.</text>
</comment>
<evidence type="ECO:0000256" key="6">
    <source>
        <dbReference type="ARBA" id="ARBA00030776"/>
    </source>
</evidence>
<keyword evidence="3" id="KW-0805">Transcription regulation</keyword>
<keyword evidence="5" id="KW-0804">Transcription</keyword>
<evidence type="ECO:0000256" key="3">
    <source>
        <dbReference type="ARBA" id="ARBA00023015"/>
    </source>
</evidence>